<reference evidence="4 5" key="1">
    <citation type="submission" date="2015-03" db="EMBL/GenBank/DDBJ databases">
        <authorList>
            <consortium name="Pathogen Informatics"/>
        </authorList>
    </citation>
    <scope>NUCLEOTIDE SEQUENCE [LARGE SCALE GENOMIC DNA]</scope>
    <source>
        <strain evidence="4">K00500041</strain>
        <strain evidence="2 6">M09401471</strain>
        <strain evidence="5">N09902308</strain>
    </source>
</reference>
<dbReference type="EMBL" id="CSBK01000144">
    <property type="protein sequence ID" value="COX00955.1"/>
    <property type="molecule type" value="Genomic_DNA"/>
</dbReference>
<reference evidence="1" key="2">
    <citation type="submission" date="2015-03" db="EMBL/GenBank/DDBJ databases">
        <authorList>
            <consortium name="Pathogen Informatics"/>
            <person name="Murphy D."/>
        </authorList>
    </citation>
    <scope>NUCLEOTIDE SEQUENCE</scope>
    <source>
        <strain evidence="1">N09902308</strain>
    </source>
</reference>
<evidence type="ECO:0000313" key="1">
    <source>
        <dbReference type="EMBL" id="COX00955.1"/>
    </source>
</evidence>
<gene>
    <name evidence="3" type="ORF">ERS007703_05085</name>
    <name evidence="2" type="ORF">ERS007720_03887</name>
    <name evidence="1" type="ORF">ERS007739_00504</name>
</gene>
<dbReference type="EMBL" id="CSAE01001131">
    <property type="protein sequence ID" value="COX32911.1"/>
    <property type="molecule type" value="Genomic_DNA"/>
</dbReference>
<name>A0A0U0S3S5_MYCTX</name>
<dbReference type="EMBL" id="CSAJ01000701">
    <property type="protein sequence ID" value="COX08964.1"/>
    <property type="molecule type" value="Genomic_DNA"/>
</dbReference>
<protein>
    <submittedName>
        <fullName evidence="3">Uncharacterized protein</fullName>
    </submittedName>
</protein>
<reference evidence="3" key="3">
    <citation type="submission" date="2015-03" db="EMBL/GenBank/DDBJ databases">
        <authorList>
            <person name="Murphy D."/>
        </authorList>
    </citation>
    <scope>NUCLEOTIDE SEQUENCE [LARGE SCALE GENOMIC DNA]</scope>
    <source>
        <strain evidence="3">K00500041</strain>
    </source>
</reference>
<evidence type="ECO:0000313" key="4">
    <source>
        <dbReference type="Proteomes" id="UP000038802"/>
    </source>
</evidence>
<dbReference type="Proteomes" id="UP000039021">
    <property type="component" value="Unassembled WGS sequence"/>
</dbReference>
<evidence type="ECO:0000313" key="6">
    <source>
        <dbReference type="Proteomes" id="UP000044938"/>
    </source>
</evidence>
<dbReference type="Proteomes" id="UP000044938">
    <property type="component" value="Unassembled WGS sequence"/>
</dbReference>
<evidence type="ECO:0000313" key="3">
    <source>
        <dbReference type="EMBL" id="COX32911.1"/>
    </source>
</evidence>
<evidence type="ECO:0000313" key="2">
    <source>
        <dbReference type="EMBL" id="COX08964.1"/>
    </source>
</evidence>
<dbReference type="Proteomes" id="UP000038802">
    <property type="component" value="Unassembled WGS sequence"/>
</dbReference>
<organism evidence="3 4">
    <name type="scientific">Mycobacterium tuberculosis</name>
    <dbReference type="NCBI Taxonomy" id="1773"/>
    <lineage>
        <taxon>Bacteria</taxon>
        <taxon>Bacillati</taxon>
        <taxon>Actinomycetota</taxon>
        <taxon>Actinomycetes</taxon>
        <taxon>Mycobacteriales</taxon>
        <taxon>Mycobacteriaceae</taxon>
        <taxon>Mycobacterium</taxon>
        <taxon>Mycobacterium tuberculosis complex</taxon>
    </lineage>
</organism>
<accession>A0A0U0S3S5</accession>
<sequence length="44" mass="4358">MVPVPCPSTTSTSAALNPALANAARTTRCCEGPLGAVNPFDAPS</sequence>
<evidence type="ECO:0000313" key="5">
    <source>
        <dbReference type="Proteomes" id="UP000039021"/>
    </source>
</evidence>
<dbReference type="AlphaFoldDB" id="A0A0U0S3S5"/>
<proteinExistence type="predicted"/>